<keyword evidence="2" id="KW-0812">Transmembrane</keyword>
<keyword evidence="4" id="KW-1185">Reference proteome</keyword>
<evidence type="ECO:0000256" key="2">
    <source>
        <dbReference type="SAM" id="Phobius"/>
    </source>
</evidence>
<sequence length="870" mass="94498">MSFTAGSEDHFHTRDPNARPDSPASTFIYANSTRSSADFSATGSQFYEEDDGCDELGLAISNAYHSTPRNSPRRPKTSPQTPNSADPLLSHHLLAPTPSLRFNSRQGLSTVELLHDIHLEVPNMSPRMSRDYSPDYSEGFRKRGSRGGHPDPPCKSKRNIAESRCNWLSVVVFILAVYSTIFSGIFFLIAVLRPRYGRKVQTGPGGGMSPNTATLLSALFAKTIELSFVTVFVVFLGQVLSRKAFQKGGRGITIAEMSMRSWIMQPGSMFVHWESVRYAALTFLGIISLTAALIATFYTTASEALVAPKLKFGPTENKLMYGHVAATYANPPYVASQCKTPILKSTDPDFGGTTCLQIEHAGQAFHNYAQYLSVWTDNIASGNGSADLRERPKAVALLHDNTTVVGSWIEVRNTTEESIKAGRIINNVTLAMPHPGIFAAAREPKNNILQPEDLGGLGEYQITASVPSPSVNVLCASMTDTELTPFIKTNWPNSTVPGYPSPLNKTVVDSIFGFGQPYGKMNVTRVPPIFPSIPIDFNTILNATGMYKDSIYLLGKSNTASPPYVLCSLRSALSPRCSTHYNASSSGGSLVAHCEDNDDPEMYSKHHPEAPTGLVEPDWANIASEWGRAVSLNAGMNKNNASNGRLLTQLILTGGGSNPNISPKPLLPATQLNPSLPSLAEALAVLAGCTLLLSARDAPFTHEWLYSPTIPFLSTPQLEPFNASIRTQQYASGPNTQAWHQAFFYVVLFLVFVTNVLCLVILAAWRGQVTDFVEPQNMFALAVNSPMSRGLEGSCGGGPEGEQLALGWRIRVVDEHVFLEEGSGGVREKDEDLGGMAEVVEEGPTPIVARYSSLSNKKNSGSKFLWARLF</sequence>
<feature type="compositionally biased region" description="Basic and acidic residues" evidence="1">
    <location>
        <begin position="128"/>
        <end position="141"/>
    </location>
</feature>
<protein>
    <submittedName>
        <fullName evidence="3">Uncharacterized protein</fullName>
    </submittedName>
</protein>
<dbReference type="AlphaFoldDB" id="A0A9P8IBQ3"/>
<accession>A0A9P8IBQ3</accession>
<comment type="caution">
    <text evidence="3">The sequence shown here is derived from an EMBL/GenBank/DDBJ whole genome shotgun (WGS) entry which is preliminary data.</text>
</comment>
<dbReference type="OrthoDB" id="4721035at2759"/>
<feature type="transmembrane region" description="Helical" evidence="2">
    <location>
        <begin position="212"/>
        <end position="237"/>
    </location>
</feature>
<feature type="region of interest" description="Disordered" evidence="1">
    <location>
        <begin position="1"/>
        <end position="26"/>
    </location>
</feature>
<evidence type="ECO:0000313" key="4">
    <source>
        <dbReference type="Proteomes" id="UP000698800"/>
    </source>
</evidence>
<reference evidence="3" key="1">
    <citation type="submission" date="2021-03" db="EMBL/GenBank/DDBJ databases">
        <title>Comparative genomics and phylogenomic investigation of the class Geoglossomycetes provide insights into ecological specialization and systematics.</title>
        <authorList>
            <person name="Melie T."/>
            <person name="Pirro S."/>
            <person name="Miller A.N."/>
            <person name="Quandt A."/>
        </authorList>
    </citation>
    <scope>NUCLEOTIDE SEQUENCE</scope>
    <source>
        <strain evidence="3">GBOQ0MN5Z8</strain>
    </source>
</reference>
<feature type="transmembrane region" description="Helical" evidence="2">
    <location>
        <begin position="742"/>
        <end position="765"/>
    </location>
</feature>
<dbReference type="EMBL" id="JAGHQL010000084">
    <property type="protein sequence ID" value="KAH0541232.1"/>
    <property type="molecule type" value="Genomic_DNA"/>
</dbReference>
<organism evidence="3 4">
    <name type="scientific">Glutinoglossum americanum</name>
    <dbReference type="NCBI Taxonomy" id="1670608"/>
    <lineage>
        <taxon>Eukaryota</taxon>
        <taxon>Fungi</taxon>
        <taxon>Dikarya</taxon>
        <taxon>Ascomycota</taxon>
        <taxon>Pezizomycotina</taxon>
        <taxon>Geoglossomycetes</taxon>
        <taxon>Geoglossales</taxon>
        <taxon>Geoglossaceae</taxon>
        <taxon>Glutinoglossum</taxon>
    </lineage>
</organism>
<evidence type="ECO:0000256" key="1">
    <source>
        <dbReference type="SAM" id="MobiDB-lite"/>
    </source>
</evidence>
<feature type="transmembrane region" description="Helical" evidence="2">
    <location>
        <begin position="167"/>
        <end position="192"/>
    </location>
</feature>
<feature type="region of interest" description="Disordered" evidence="1">
    <location>
        <begin position="125"/>
        <end position="155"/>
    </location>
</feature>
<gene>
    <name evidence="3" type="ORF">FGG08_004288</name>
</gene>
<keyword evidence="2" id="KW-1133">Transmembrane helix</keyword>
<feature type="region of interest" description="Disordered" evidence="1">
    <location>
        <begin position="64"/>
        <end position="90"/>
    </location>
</feature>
<keyword evidence="2" id="KW-0472">Membrane</keyword>
<proteinExistence type="predicted"/>
<dbReference type="Proteomes" id="UP000698800">
    <property type="component" value="Unassembled WGS sequence"/>
</dbReference>
<name>A0A9P8IBQ3_9PEZI</name>
<feature type="compositionally biased region" description="Basic and acidic residues" evidence="1">
    <location>
        <begin position="7"/>
        <end position="18"/>
    </location>
</feature>
<feature type="transmembrane region" description="Helical" evidence="2">
    <location>
        <begin position="278"/>
        <end position="298"/>
    </location>
</feature>
<evidence type="ECO:0000313" key="3">
    <source>
        <dbReference type="EMBL" id="KAH0541232.1"/>
    </source>
</evidence>